<reference evidence="2" key="1">
    <citation type="submission" date="2013-10" db="EMBL/GenBank/DDBJ databases">
        <title>Genomic analysis of the causative agents of coccidiosis in chickens.</title>
        <authorList>
            <person name="Reid A.J."/>
            <person name="Blake D."/>
            <person name="Billington K."/>
            <person name="Browne H."/>
            <person name="Dunn M."/>
            <person name="Hung S."/>
            <person name="Kawahara F."/>
            <person name="Miranda-Saavedra D."/>
            <person name="Mourier T."/>
            <person name="Nagra H."/>
            <person name="Otto T.D."/>
            <person name="Rawlings N."/>
            <person name="Sanchez A."/>
            <person name="Sanders M."/>
            <person name="Subramaniam C."/>
            <person name="Tay Y."/>
            <person name="Dear P."/>
            <person name="Doerig C."/>
            <person name="Gruber A."/>
            <person name="Parkinson J."/>
            <person name="Shirley M."/>
            <person name="Wan K.L."/>
            <person name="Berriman M."/>
            <person name="Tomley F."/>
            <person name="Pain A."/>
        </authorList>
    </citation>
    <scope>NUCLEOTIDE SEQUENCE [LARGE SCALE GENOMIC DNA]</scope>
    <source>
        <strain evidence="2">Houghton</strain>
    </source>
</reference>
<dbReference type="AlphaFoldDB" id="U6KKC5"/>
<gene>
    <name evidence="2" type="ORF">EMH_0000890</name>
</gene>
<feature type="compositionally biased region" description="Low complexity" evidence="1">
    <location>
        <begin position="65"/>
        <end position="79"/>
    </location>
</feature>
<dbReference type="RefSeq" id="XP_037878177.1">
    <property type="nucleotide sequence ID" value="XM_038022323.1"/>
</dbReference>
<feature type="region of interest" description="Disordered" evidence="1">
    <location>
        <begin position="20"/>
        <end position="79"/>
    </location>
</feature>
<dbReference type="OrthoDB" id="330772at2759"/>
<dbReference type="EMBL" id="HG735406">
    <property type="protein sequence ID" value="CDJ35888.1"/>
    <property type="molecule type" value="Genomic_DNA"/>
</dbReference>
<proteinExistence type="predicted"/>
<name>U6KKC5_9EIME</name>
<protein>
    <submittedName>
        <fullName evidence="2">Pinin/SDK/memA/ domain-containing protein, putative</fullName>
    </submittedName>
</protein>
<evidence type="ECO:0000313" key="2">
    <source>
        <dbReference type="EMBL" id="CDJ35888.1"/>
    </source>
</evidence>
<dbReference type="GeneID" id="60403683"/>
<keyword evidence="3" id="KW-1185">Reference proteome</keyword>
<evidence type="ECO:0000256" key="1">
    <source>
        <dbReference type="SAM" id="MobiDB-lite"/>
    </source>
</evidence>
<accession>U6KKC5</accession>
<dbReference type="VEuPathDB" id="ToxoDB:EMH_0000890"/>
<reference evidence="2" key="2">
    <citation type="submission" date="2013-10" db="EMBL/GenBank/DDBJ databases">
        <authorList>
            <person name="Aslett M."/>
        </authorList>
    </citation>
    <scope>NUCLEOTIDE SEQUENCE [LARGE SCALE GENOMIC DNA]</scope>
    <source>
        <strain evidence="2">Houghton</strain>
    </source>
</reference>
<dbReference type="Proteomes" id="UP000030744">
    <property type="component" value="Unassembled WGS sequence"/>
</dbReference>
<organism evidence="2 3">
    <name type="scientific">Eimeria mitis</name>
    <dbReference type="NCBI Taxonomy" id="44415"/>
    <lineage>
        <taxon>Eukaryota</taxon>
        <taxon>Sar</taxon>
        <taxon>Alveolata</taxon>
        <taxon>Apicomplexa</taxon>
        <taxon>Conoidasida</taxon>
        <taxon>Coccidia</taxon>
        <taxon>Eucoccidiorida</taxon>
        <taxon>Eimeriorina</taxon>
        <taxon>Eimeriidae</taxon>
        <taxon>Eimeria</taxon>
    </lineage>
</organism>
<sequence length="79" mass="8956">MADAILRREIKRLVEEQKVLNQRLQRKPPAAAGPRPDANKDKGDNAEDGGAAGQQKRPAVRHKQQQQQQQQQQLLLLQQ</sequence>
<evidence type="ECO:0000313" key="3">
    <source>
        <dbReference type="Proteomes" id="UP000030744"/>
    </source>
</evidence>